<dbReference type="InterPro" id="IPR036779">
    <property type="entry name" value="LysM_dom_sf"/>
</dbReference>
<keyword evidence="3" id="KW-1185">Reference proteome</keyword>
<dbReference type="InterPro" id="IPR006860">
    <property type="entry name" value="FecR"/>
</dbReference>
<dbReference type="PIRSF" id="PIRSF029644">
    <property type="entry name" value="UCP029644"/>
    <property type="match status" value="1"/>
</dbReference>
<dbReference type="PROSITE" id="PS51782">
    <property type="entry name" value="LYSM"/>
    <property type="match status" value="1"/>
</dbReference>
<name>A0A6S7BGH1_9BURK</name>
<dbReference type="AlphaFoldDB" id="A0A6S7BGH1"/>
<proteinExistence type="predicted"/>
<organism evidence="2 3">
    <name type="scientific">Pararobbsia alpina</name>
    <dbReference type="NCBI Taxonomy" id="621374"/>
    <lineage>
        <taxon>Bacteria</taxon>
        <taxon>Pseudomonadati</taxon>
        <taxon>Pseudomonadota</taxon>
        <taxon>Betaproteobacteria</taxon>
        <taxon>Burkholderiales</taxon>
        <taxon>Burkholderiaceae</taxon>
        <taxon>Pararobbsia</taxon>
    </lineage>
</organism>
<dbReference type="PANTHER" id="PTHR38731">
    <property type="entry name" value="LIPL45-RELATED LIPOPROTEIN-RELATED"/>
    <property type="match status" value="1"/>
</dbReference>
<dbReference type="Gene3D" id="2.60.120.1440">
    <property type="match status" value="1"/>
</dbReference>
<feature type="domain" description="LysM" evidence="1">
    <location>
        <begin position="60"/>
        <end position="107"/>
    </location>
</feature>
<evidence type="ECO:0000313" key="2">
    <source>
        <dbReference type="EMBL" id="CAB3799543.1"/>
    </source>
</evidence>
<dbReference type="EMBL" id="CADIKM010000033">
    <property type="protein sequence ID" value="CAB3799543.1"/>
    <property type="molecule type" value="Genomic_DNA"/>
</dbReference>
<evidence type="ECO:0000259" key="1">
    <source>
        <dbReference type="PROSITE" id="PS51782"/>
    </source>
</evidence>
<dbReference type="Gene3D" id="2.60.40.10">
    <property type="entry name" value="Immunoglobulins"/>
    <property type="match status" value="1"/>
</dbReference>
<evidence type="ECO:0000313" key="3">
    <source>
        <dbReference type="Proteomes" id="UP000494115"/>
    </source>
</evidence>
<dbReference type="PANTHER" id="PTHR38731:SF1">
    <property type="entry name" value="FECR PROTEIN DOMAIN-CONTAINING PROTEIN"/>
    <property type="match status" value="1"/>
</dbReference>
<dbReference type="InterPro" id="IPR018392">
    <property type="entry name" value="LysM"/>
</dbReference>
<dbReference type="RefSeq" id="WP_175107305.1">
    <property type="nucleotide sequence ID" value="NZ_CADIKM010000033.1"/>
</dbReference>
<dbReference type="Pfam" id="PF01476">
    <property type="entry name" value="LysM"/>
    <property type="match status" value="1"/>
</dbReference>
<sequence>MTHSVASNGRALQRGVQGMLAALVPVLVPVLVPIFGALPSVSHAATGAAKPVLQTQRATATYVTRPGDSLYGIAARYLLDPGDWTVLRRMNLVREPRRLRPGITLRLPVALLQRDHLAARVVATSGRVERAFRKGPLMPLNVGATLSEGDRIRTSEGAFVTLEFDDGSHVSVSQNSSIDLGTLRKTALTGTTERVINLRQGKVDSEVMHAPKPGDQFQIRSPSVAAGVRGTRFRVNYLRDSKATTVEVLDGTVGVDALAARQSALQLIPARFGSVTHGEARAGEPVALLAAPTLVDPARLQDAQDVVFDLVPLAAASTYRVQIGRDAGMLDVMCELHVAQPRAALDELADGTYFVRVSGTDDQGLEGLSQVYAFERRHLGLAASAVPEPGSHDYQFRWLMSQTGVETRFRFVLASTPDLHNPIFDKTDLAGRQIVVTDLPRGVYYWTVIAERFDNGRFDETGSAVQSFTLAY</sequence>
<dbReference type="InterPro" id="IPR016930">
    <property type="entry name" value="UCP029644"/>
</dbReference>
<gene>
    <name evidence="2" type="ORF">LMG28138_04671</name>
</gene>
<dbReference type="Proteomes" id="UP000494115">
    <property type="component" value="Unassembled WGS sequence"/>
</dbReference>
<dbReference type="Pfam" id="PF04773">
    <property type="entry name" value="FecR"/>
    <property type="match status" value="1"/>
</dbReference>
<dbReference type="InterPro" id="IPR013783">
    <property type="entry name" value="Ig-like_fold"/>
</dbReference>
<accession>A0A6S7BGH1</accession>
<reference evidence="2 3" key="1">
    <citation type="submission" date="2020-04" db="EMBL/GenBank/DDBJ databases">
        <authorList>
            <person name="De Canck E."/>
        </authorList>
    </citation>
    <scope>NUCLEOTIDE SEQUENCE [LARGE SCALE GENOMIC DNA]</scope>
    <source>
        <strain evidence="2 3">LMG 28138</strain>
    </source>
</reference>
<dbReference type="CDD" id="cd00118">
    <property type="entry name" value="LysM"/>
    <property type="match status" value="1"/>
</dbReference>
<dbReference type="Gene3D" id="3.10.350.10">
    <property type="entry name" value="LysM domain"/>
    <property type="match status" value="1"/>
</dbReference>
<protein>
    <recommendedName>
        <fullName evidence="1">LysM domain-containing protein</fullName>
    </recommendedName>
</protein>